<gene>
    <name evidence="3" type="ORF">P7I32_12555</name>
</gene>
<dbReference type="RefSeq" id="WP_311904316.1">
    <property type="nucleotide sequence ID" value="NZ_JARQDV010000008.1"/>
</dbReference>
<keyword evidence="1" id="KW-1133">Transmembrane helix</keyword>
<evidence type="ECO:0000313" key="4">
    <source>
        <dbReference type="Proteomes" id="UP001268896"/>
    </source>
</evidence>
<keyword evidence="1" id="KW-0812">Transmembrane</keyword>
<name>A0AAW8UL30_ENTCA</name>
<dbReference type="Proteomes" id="UP001268896">
    <property type="component" value="Unassembled WGS sequence"/>
</dbReference>
<feature type="transmembrane region" description="Helical" evidence="1">
    <location>
        <begin position="434"/>
        <end position="454"/>
    </location>
</feature>
<evidence type="ECO:0000313" key="3">
    <source>
        <dbReference type="EMBL" id="MDT2965441.1"/>
    </source>
</evidence>
<accession>A0AAW8UL30</accession>
<comment type="caution">
    <text evidence="3">The sequence shown here is derived from an EMBL/GenBank/DDBJ whole genome shotgun (WGS) entry which is preliminary data.</text>
</comment>
<feature type="chain" id="PRO_5043768224" evidence="2">
    <location>
        <begin position="29"/>
        <end position="462"/>
    </location>
</feature>
<protein>
    <submittedName>
        <fullName evidence="3">Uncharacterized protein</fullName>
    </submittedName>
</protein>
<dbReference type="EMBL" id="JARQDV010000008">
    <property type="protein sequence ID" value="MDT2965441.1"/>
    <property type="molecule type" value="Genomic_DNA"/>
</dbReference>
<reference evidence="3" key="1">
    <citation type="submission" date="2023-03" db="EMBL/GenBank/DDBJ databases">
        <authorList>
            <person name="Shen W."/>
            <person name="Cai J."/>
        </authorList>
    </citation>
    <scope>NUCLEOTIDE SEQUENCE</scope>
    <source>
        <strain evidence="3">K72-2</strain>
    </source>
</reference>
<evidence type="ECO:0000256" key="2">
    <source>
        <dbReference type="SAM" id="SignalP"/>
    </source>
</evidence>
<organism evidence="3 4">
    <name type="scientific">Enterococcus casseliflavus</name>
    <name type="common">Enterococcus flavescens</name>
    <dbReference type="NCBI Taxonomy" id="37734"/>
    <lineage>
        <taxon>Bacteria</taxon>
        <taxon>Bacillati</taxon>
        <taxon>Bacillota</taxon>
        <taxon>Bacilli</taxon>
        <taxon>Lactobacillales</taxon>
        <taxon>Enterococcaceae</taxon>
        <taxon>Enterococcus</taxon>
    </lineage>
</organism>
<evidence type="ECO:0000256" key="1">
    <source>
        <dbReference type="SAM" id="Phobius"/>
    </source>
</evidence>
<keyword evidence="2" id="KW-0732">Signal</keyword>
<sequence length="462" mass="53135">MEIKKKRLRNKVVVLMIILLFTPKISHAETNSNTERDGQTIINMEDKPIIELLSEEPGAELNVPFFEIIYAITPTTGSFIDEVFVKVDGEFDRYLFRSITSSVMIEPGRKIADARLFLPTESEAHRFELVAIDSTGAMATYSFEEPFYMNESPGLPALFLEDITTYEADGVKKGFVNNRIHLEIDRAARDEQFPTLTEQLLDSLITREAQLLAGPDQNDRVTIEVAPFSFEEFHQILFEIRQFSSGLIKRGALEEIDPTTVSLDPRDEKHAARPMTITSDMVQTGWVPGLFLRKYQANLLRFKFTLSEENYLLHKYFPSTDLGRSLFYQRADDAVRQIDGIRVIDPLPMFPYIWVELDENSPNELIEKAQKVMRESADVFDLAEMVLINDFLNGEPFYEEVHRQVPVVINENGTVGSLSSVKWIGITPTMKSTYRTIISLPIIYLCFILFVYLWNRVRFRPK</sequence>
<dbReference type="AlphaFoldDB" id="A0AAW8UL30"/>
<proteinExistence type="predicted"/>
<keyword evidence="1" id="KW-0472">Membrane</keyword>
<feature type="signal peptide" evidence="2">
    <location>
        <begin position="1"/>
        <end position="28"/>
    </location>
</feature>